<feature type="domain" description="HIG1" evidence="5">
    <location>
        <begin position="1"/>
        <end position="85"/>
    </location>
</feature>
<evidence type="ECO:0000313" key="7">
    <source>
        <dbReference type="Proteomes" id="UP000660262"/>
    </source>
</evidence>
<name>A0A830HR22_9CHLO</name>
<dbReference type="GO" id="GO:0005739">
    <property type="term" value="C:mitochondrion"/>
    <property type="evidence" value="ECO:0007669"/>
    <property type="project" value="UniProtKB-SubCell"/>
</dbReference>
<dbReference type="InterPro" id="IPR040153">
    <property type="entry name" value="Rcf2"/>
</dbReference>
<comment type="caution">
    <text evidence="6">The sequence shown here is derived from an EMBL/GenBank/DDBJ whole genome shotgun (WGS) entry which is preliminary data.</text>
</comment>
<dbReference type="GO" id="GO:0033617">
    <property type="term" value="P:mitochondrial respiratory chain complex IV assembly"/>
    <property type="evidence" value="ECO:0007669"/>
    <property type="project" value="TreeGrafter"/>
</dbReference>
<keyword evidence="2" id="KW-0812">Transmembrane</keyword>
<dbReference type="AlphaFoldDB" id="A0A830HR22"/>
<sequence>MSDGINGPTGVASVAAYVNANKLKSVGAFWATGIVGSMAYQWSRNIPFQLKLIHSRIWAQGMTIGAICLSGLATQYDVYQKTNAAPKKLVDSL</sequence>
<evidence type="ECO:0000256" key="2">
    <source>
        <dbReference type="ARBA" id="ARBA00022692"/>
    </source>
</evidence>
<organism evidence="6 7">
    <name type="scientific">Pycnococcus provasolii</name>
    <dbReference type="NCBI Taxonomy" id="41880"/>
    <lineage>
        <taxon>Eukaryota</taxon>
        <taxon>Viridiplantae</taxon>
        <taxon>Chlorophyta</taxon>
        <taxon>Pseudoscourfieldiophyceae</taxon>
        <taxon>Pseudoscourfieldiales</taxon>
        <taxon>Pycnococcaceae</taxon>
        <taxon>Pycnococcus</taxon>
    </lineage>
</organism>
<proteinExistence type="predicted"/>
<keyword evidence="7" id="KW-1185">Reference proteome</keyword>
<dbReference type="Gene3D" id="6.10.140.1320">
    <property type="match status" value="1"/>
</dbReference>
<evidence type="ECO:0000256" key="1">
    <source>
        <dbReference type="ARBA" id="ARBA00004173"/>
    </source>
</evidence>
<evidence type="ECO:0000256" key="4">
    <source>
        <dbReference type="ARBA" id="ARBA00023136"/>
    </source>
</evidence>
<dbReference type="OrthoDB" id="1915122at2759"/>
<dbReference type="Proteomes" id="UP000660262">
    <property type="component" value="Unassembled WGS sequence"/>
</dbReference>
<evidence type="ECO:0000259" key="5">
    <source>
        <dbReference type="PROSITE" id="PS51503"/>
    </source>
</evidence>
<gene>
    <name evidence="6" type="ORF">PPROV_000821700</name>
</gene>
<dbReference type="PANTHER" id="PTHR28018:SF3">
    <property type="entry name" value="RESPIRATORY SUPERCOMPLEX FACTOR 2, MITOCHONDRIAL"/>
    <property type="match status" value="1"/>
</dbReference>
<protein>
    <recommendedName>
        <fullName evidence="5">HIG1 domain-containing protein</fullName>
    </recommendedName>
</protein>
<evidence type="ECO:0000313" key="6">
    <source>
        <dbReference type="EMBL" id="GHP09482.1"/>
    </source>
</evidence>
<keyword evidence="4" id="KW-0472">Membrane</keyword>
<comment type="subcellular location">
    <subcellularLocation>
        <location evidence="1">Mitochondrion</location>
    </subcellularLocation>
</comment>
<accession>A0A830HR22</accession>
<dbReference type="EMBL" id="BNJQ01000025">
    <property type="protein sequence ID" value="GHP09482.1"/>
    <property type="molecule type" value="Genomic_DNA"/>
</dbReference>
<reference evidence="6" key="1">
    <citation type="submission" date="2020-10" db="EMBL/GenBank/DDBJ databases">
        <title>Unveiling of a novel bifunctional photoreceptor, Dualchrome1, isolated from a cosmopolitan green alga.</title>
        <authorList>
            <person name="Suzuki S."/>
            <person name="Kawachi M."/>
        </authorList>
    </citation>
    <scope>NUCLEOTIDE SEQUENCE</scope>
    <source>
        <strain evidence="6">NIES 2893</strain>
    </source>
</reference>
<dbReference type="PANTHER" id="PTHR28018">
    <property type="entry name" value="RESPIRATORY SUPERCOMPLEX FACTOR 2, MITOCHONDRIAL"/>
    <property type="match status" value="1"/>
</dbReference>
<dbReference type="Pfam" id="PF04588">
    <property type="entry name" value="HIG_1_N"/>
    <property type="match status" value="1"/>
</dbReference>
<dbReference type="PROSITE" id="PS51503">
    <property type="entry name" value="HIG1"/>
    <property type="match status" value="1"/>
</dbReference>
<evidence type="ECO:0000256" key="3">
    <source>
        <dbReference type="ARBA" id="ARBA00022989"/>
    </source>
</evidence>
<dbReference type="InterPro" id="IPR007667">
    <property type="entry name" value="Hypoxia_induced_domain"/>
</dbReference>
<keyword evidence="3" id="KW-1133">Transmembrane helix</keyword>